<dbReference type="AlphaFoldDB" id="A0A0J8DSB3"/>
<organism evidence="1 2">
    <name type="scientific">Beta vulgaris subsp. vulgaris</name>
    <name type="common">Beet</name>
    <dbReference type="NCBI Taxonomy" id="3555"/>
    <lineage>
        <taxon>Eukaryota</taxon>
        <taxon>Viridiplantae</taxon>
        <taxon>Streptophyta</taxon>
        <taxon>Embryophyta</taxon>
        <taxon>Tracheophyta</taxon>
        <taxon>Spermatophyta</taxon>
        <taxon>Magnoliopsida</taxon>
        <taxon>eudicotyledons</taxon>
        <taxon>Gunneridae</taxon>
        <taxon>Pentapetalae</taxon>
        <taxon>Caryophyllales</taxon>
        <taxon>Chenopodiaceae</taxon>
        <taxon>Betoideae</taxon>
        <taxon>Beta</taxon>
    </lineage>
</organism>
<protein>
    <submittedName>
        <fullName evidence="1">Uncharacterized protein</fullName>
    </submittedName>
</protein>
<accession>A0A0J8DSB3</accession>
<dbReference type="Proteomes" id="UP000035740">
    <property type="component" value="Unassembled WGS sequence"/>
</dbReference>
<evidence type="ECO:0000313" key="1">
    <source>
        <dbReference type="EMBL" id="KMS93620.1"/>
    </source>
</evidence>
<proteinExistence type="predicted"/>
<keyword evidence="2" id="KW-1185">Reference proteome</keyword>
<gene>
    <name evidence="1" type="ORF">BVRB_029640</name>
</gene>
<dbReference type="EMBL" id="KQ100763">
    <property type="protein sequence ID" value="KMS93620.1"/>
    <property type="molecule type" value="Genomic_DNA"/>
</dbReference>
<dbReference type="Gramene" id="KMS93620">
    <property type="protein sequence ID" value="KMS93620"/>
    <property type="gene ID" value="BVRB_029640"/>
</dbReference>
<sequence>MELSDDAFQLVRRIPLPREMTVNARHHLIQ</sequence>
<reference evidence="1 2" key="1">
    <citation type="journal article" date="2014" name="Nature">
        <title>The genome of the recently domesticated crop plant sugar beet (Beta vulgaris).</title>
        <authorList>
            <person name="Dohm J.C."/>
            <person name="Minoche A.E."/>
            <person name="Holtgrawe D."/>
            <person name="Capella-Gutierrez S."/>
            <person name="Zakrzewski F."/>
            <person name="Tafer H."/>
            <person name="Rupp O."/>
            <person name="Sorensen T.R."/>
            <person name="Stracke R."/>
            <person name="Reinhardt R."/>
            <person name="Goesmann A."/>
            <person name="Kraft T."/>
            <person name="Schulz B."/>
            <person name="Stadler P.F."/>
            <person name="Schmidt T."/>
            <person name="Gabaldon T."/>
            <person name="Lehrach H."/>
            <person name="Weisshaar B."/>
            <person name="Himmelbauer H."/>
        </authorList>
    </citation>
    <scope>NUCLEOTIDE SEQUENCE [LARGE SCALE GENOMIC DNA]</scope>
    <source>
        <tissue evidence="1">Taproot</tissue>
    </source>
</reference>
<evidence type="ECO:0000313" key="2">
    <source>
        <dbReference type="Proteomes" id="UP000035740"/>
    </source>
</evidence>
<name>A0A0J8DSB3_BETVV</name>
<feature type="non-terminal residue" evidence="1">
    <location>
        <position position="30"/>
    </location>
</feature>